<dbReference type="Pfam" id="PF01656">
    <property type="entry name" value="CbiA"/>
    <property type="match status" value="1"/>
</dbReference>
<dbReference type="Gene3D" id="3.40.50.300">
    <property type="entry name" value="P-loop containing nucleotide triphosphate hydrolases"/>
    <property type="match status" value="1"/>
</dbReference>
<dbReference type="RefSeq" id="WP_207862740.1">
    <property type="nucleotide sequence ID" value="NZ_JAFREP010000042.1"/>
</dbReference>
<dbReference type="AlphaFoldDB" id="A0A8J7U7Q2"/>
<evidence type="ECO:0000259" key="1">
    <source>
        <dbReference type="Pfam" id="PF01656"/>
    </source>
</evidence>
<dbReference type="SUPFAM" id="SSF52540">
    <property type="entry name" value="P-loop containing nucleoside triphosphate hydrolases"/>
    <property type="match status" value="1"/>
</dbReference>
<gene>
    <name evidence="2" type="ORF">J3U88_30125</name>
</gene>
<organism evidence="2 3">
    <name type="scientific">Acanthopleuribacter pedis</name>
    <dbReference type="NCBI Taxonomy" id="442870"/>
    <lineage>
        <taxon>Bacteria</taxon>
        <taxon>Pseudomonadati</taxon>
        <taxon>Acidobacteriota</taxon>
        <taxon>Holophagae</taxon>
        <taxon>Acanthopleuribacterales</taxon>
        <taxon>Acanthopleuribacteraceae</taxon>
        <taxon>Acanthopleuribacter</taxon>
    </lineage>
</organism>
<comment type="caution">
    <text evidence="2">The sequence shown here is derived from an EMBL/GenBank/DDBJ whole genome shotgun (WGS) entry which is preliminary data.</text>
</comment>
<proteinExistence type="predicted"/>
<accession>A0A8J7U7Q2</accession>
<protein>
    <submittedName>
        <fullName evidence="2">ParA family protein</fullName>
    </submittedName>
</protein>
<feature type="domain" description="CobQ/CobB/MinD/ParA nucleotide binding" evidence="1">
    <location>
        <begin position="5"/>
        <end position="227"/>
    </location>
</feature>
<keyword evidence="3" id="KW-1185">Reference proteome</keyword>
<evidence type="ECO:0000313" key="3">
    <source>
        <dbReference type="Proteomes" id="UP000664417"/>
    </source>
</evidence>
<reference evidence="2" key="1">
    <citation type="submission" date="2021-03" db="EMBL/GenBank/DDBJ databases">
        <authorList>
            <person name="Wang G."/>
        </authorList>
    </citation>
    <scope>NUCLEOTIDE SEQUENCE</scope>
    <source>
        <strain evidence="2">KCTC 12899</strain>
    </source>
</reference>
<dbReference type="CDD" id="cd02042">
    <property type="entry name" value="ParAB_family"/>
    <property type="match status" value="1"/>
</dbReference>
<dbReference type="EMBL" id="JAFREP010000042">
    <property type="protein sequence ID" value="MBO1322768.1"/>
    <property type="molecule type" value="Genomic_DNA"/>
</dbReference>
<evidence type="ECO:0000313" key="2">
    <source>
        <dbReference type="EMBL" id="MBO1322768.1"/>
    </source>
</evidence>
<dbReference type="Proteomes" id="UP000664417">
    <property type="component" value="Unassembled WGS sequence"/>
</dbReference>
<dbReference type="InterPro" id="IPR027417">
    <property type="entry name" value="P-loop_NTPase"/>
</dbReference>
<dbReference type="InterPro" id="IPR002586">
    <property type="entry name" value="CobQ/CobB/MinD/ParA_Nub-bd_dom"/>
</dbReference>
<dbReference type="InterPro" id="IPR050678">
    <property type="entry name" value="DNA_Partitioning_ATPase"/>
</dbReference>
<sequence>MSVRLAITSQKGGVGKSTLALNLAFTFAQMGYPTVLVDTDPQSAVNLNLAKGESEYVGLAQLIKNPDALPSLLLSTNHPNLRLLPKGRMAAKAVPAFEWALYREGVLQKLANHEALGDGLVLFDTPAGMGMITRAVLRVATHALTPFRPDQLNLRSMNQLMETLDFIQNEENPNLQFLGFVLNMFLRERAEDLRVAADLWRDIPMVLDTVIPFSTRFAAAQEEGLPVSARGATAEARRFRQLAEECLQSMVTKGETHEIRQLV</sequence>
<name>A0A8J7U7Q2_9BACT</name>
<dbReference type="PANTHER" id="PTHR13696:SF99">
    <property type="entry name" value="COBYRINIC ACID AC-DIAMIDE SYNTHASE"/>
    <property type="match status" value="1"/>
</dbReference>
<dbReference type="PANTHER" id="PTHR13696">
    <property type="entry name" value="P-LOOP CONTAINING NUCLEOSIDE TRIPHOSPHATE HYDROLASE"/>
    <property type="match status" value="1"/>
</dbReference>